<protein>
    <submittedName>
        <fullName evidence="2">Uncharacterized protein</fullName>
    </submittedName>
</protein>
<name>A0A292Q0N0_9PEZI</name>
<organism evidence="2 3">
    <name type="scientific">Tuber aestivum</name>
    <name type="common">summer truffle</name>
    <dbReference type="NCBI Taxonomy" id="59557"/>
    <lineage>
        <taxon>Eukaryota</taxon>
        <taxon>Fungi</taxon>
        <taxon>Dikarya</taxon>
        <taxon>Ascomycota</taxon>
        <taxon>Pezizomycotina</taxon>
        <taxon>Pezizomycetes</taxon>
        <taxon>Pezizales</taxon>
        <taxon>Tuberaceae</taxon>
        <taxon>Tuber</taxon>
    </lineage>
</organism>
<feature type="compositionally biased region" description="Basic and acidic residues" evidence="1">
    <location>
        <begin position="103"/>
        <end position="121"/>
    </location>
</feature>
<keyword evidence="3" id="KW-1185">Reference proteome</keyword>
<sequence length="121" mass="12717">PRASQSPASPFPSALLPLPPSSDSTTITTRTNPPVDISPHILHNLQPAKPTHRQSRTTRASEGPDPAGLLPPRPTLRHPGPATTLPHAELRGRGGAAATAGRPEQEGSRQGRAEEEEGGQR</sequence>
<accession>A0A292Q0N0</accession>
<feature type="compositionally biased region" description="Low complexity" evidence="1">
    <location>
        <begin position="1"/>
        <end position="24"/>
    </location>
</feature>
<reference evidence="2" key="1">
    <citation type="submission" date="2015-10" db="EMBL/GenBank/DDBJ databases">
        <authorList>
            <person name="Regsiter A."/>
            <person name="william w."/>
        </authorList>
    </citation>
    <scope>NUCLEOTIDE SEQUENCE</scope>
    <source>
        <strain evidence="2">Montdore</strain>
    </source>
</reference>
<proteinExistence type="predicted"/>
<evidence type="ECO:0000256" key="1">
    <source>
        <dbReference type="SAM" id="MobiDB-lite"/>
    </source>
</evidence>
<feature type="non-terminal residue" evidence="2">
    <location>
        <position position="1"/>
    </location>
</feature>
<dbReference type="Proteomes" id="UP001412239">
    <property type="component" value="Unassembled WGS sequence"/>
</dbReference>
<gene>
    <name evidence="2" type="ORF">GSTUAT00002617001</name>
</gene>
<dbReference type="EMBL" id="LN890974">
    <property type="protein sequence ID" value="CUS13376.1"/>
    <property type="molecule type" value="Genomic_DNA"/>
</dbReference>
<evidence type="ECO:0000313" key="2">
    <source>
        <dbReference type="EMBL" id="CUS13376.1"/>
    </source>
</evidence>
<feature type="region of interest" description="Disordered" evidence="1">
    <location>
        <begin position="1"/>
        <end position="121"/>
    </location>
</feature>
<dbReference type="AlphaFoldDB" id="A0A292Q0N0"/>
<evidence type="ECO:0000313" key="3">
    <source>
        <dbReference type="Proteomes" id="UP001412239"/>
    </source>
</evidence>